<organism evidence="7 8">
    <name type="scientific">Helicobacter bilis</name>
    <dbReference type="NCBI Taxonomy" id="37372"/>
    <lineage>
        <taxon>Bacteria</taxon>
        <taxon>Pseudomonadati</taxon>
        <taxon>Campylobacterota</taxon>
        <taxon>Epsilonproteobacteria</taxon>
        <taxon>Campylobacterales</taxon>
        <taxon>Helicobacteraceae</taxon>
        <taxon>Helicobacter</taxon>
    </lineage>
</organism>
<name>A0A4U8U5I7_9HELI</name>
<evidence type="ECO:0000259" key="6">
    <source>
        <dbReference type="PROSITE" id="PS51007"/>
    </source>
</evidence>
<evidence type="ECO:0000313" key="8">
    <source>
        <dbReference type="Proteomes" id="UP000029857"/>
    </source>
</evidence>
<keyword evidence="2 4" id="KW-0479">Metal-binding</keyword>
<accession>A0A4U8U5I7</accession>
<feature type="domain" description="Cytochrome c" evidence="6">
    <location>
        <begin position="54"/>
        <end position="181"/>
    </location>
</feature>
<keyword evidence="3 4" id="KW-0408">Iron</keyword>
<evidence type="ECO:0000256" key="5">
    <source>
        <dbReference type="SAM" id="Phobius"/>
    </source>
</evidence>
<keyword evidence="1 4" id="KW-0349">Heme</keyword>
<dbReference type="InterPro" id="IPR009056">
    <property type="entry name" value="Cyt_c-like_dom"/>
</dbReference>
<keyword evidence="5" id="KW-1133">Transmembrane helix</keyword>
<dbReference type="AlphaFoldDB" id="A0A4U8U5I7"/>
<evidence type="ECO:0000256" key="1">
    <source>
        <dbReference type="ARBA" id="ARBA00022617"/>
    </source>
</evidence>
<gene>
    <name evidence="7" type="ORF">LS79_009135</name>
</gene>
<protein>
    <submittedName>
        <fullName evidence="7">C-type cytochrome</fullName>
    </submittedName>
</protein>
<comment type="caution">
    <text evidence="7">The sequence shown here is derived from an EMBL/GenBank/DDBJ whole genome shotgun (WGS) entry which is preliminary data.</text>
</comment>
<proteinExistence type="predicted"/>
<dbReference type="GO" id="GO:0009055">
    <property type="term" value="F:electron transfer activity"/>
    <property type="evidence" value="ECO:0007669"/>
    <property type="project" value="InterPro"/>
</dbReference>
<feature type="transmembrane region" description="Helical" evidence="5">
    <location>
        <begin position="464"/>
        <end position="482"/>
    </location>
</feature>
<dbReference type="EMBL" id="JRPJ02000041">
    <property type="protein sequence ID" value="TLE08818.1"/>
    <property type="molecule type" value="Genomic_DNA"/>
</dbReference>
<dbReference type="InterPro" id="IPR036909">
    <property type="entry name" value="Cyt_c-like_dom_sf"/>
</dbReference>
<keyword evidence="5" id="KW-0472">Membrane</keyword>
<dbReference type="PROSITE" id="PS51007">
    <property type="entry name" value="CYTC"/>
    <property type="match status" value="1"/>
</dbReference>
<dbReference type="Proteomes" id="UP000029857">
    <property type="component" value="Unassembled WGS sequence"/>
</dbReference>
<dbReference type="SUPFAM" id="SSF46626">
    <property type="entry name" value="Cytochrome c"/>
    <property type="match status" value="2"/>
</dbReference>
<dbReference type="GO" id="GO:0020037">
    <property type="term" value="F:heme binding"/>
    <property type="evidence" value="ECO:0007669"/>
    <property type="project" value="InterPro"/>
</dbReference>
<evidence type="ECO:0000313" key="7">
    <source>
        <dbReference type="EMBL" id="TLE08818.1"/>
    </source>
</evidence>
<keyword evidence="5" id="KW-0812">Transmembrane</keyword>
<sequence>MREFKIFIIVAFIIGVMYYGVEPLAHHAMHPPTAASDYAFKDLEKLGNIDVANGNVENGKSVFAAQCTSCHTLNSQPDADLNIRNPKTLQPVGEGGVLPPDLSNAGLIYDSTYLAHFIKDPVRATRLESKFAVSCDGLENEALEKCDISNEGKESYPMNAFNGAISDSEIADVVAYLKSIAPKSLSDKEVFVEACSRCHSAVYDKNQYDSMFFANHNAKIESLIKQGEGKEEAEFIESLNDEDKAFMNALLGMAKAKEKKDISAEKLDEENGTLNEAINAKTFEDFGGALSVLNASLLESSFNKAGLHAATDSEMIKAYLGNTPPDLSMMIRAKGRTELAAFINNPQKVPLIDIQQAVINKLVKNKQDEEKAALPADLSENDRKAKIKEINARDAAYYGVKLPENSMKDSWQSSEDYTNMAKDMGVMPQGKAMPRVGLTKEAETQVINYLETIGDSKKAQRDSLGLWIIGFFVLLSALAYMWKSKIWRDLH</sequence>
<evidence type="ECO:0000256" key="4">
    <source>
        <dbReference type="PROSITE-ProRule" id="PRU00433"/>
    </source>
</evidence>
<evidence type="ECO:0000256" key="3">
    <source>
        <dbReference type="ARBA" id="ARBA00023004"/>
    </source>
</evidence>
<dbReference type="Gene3D" id="1.10.760.10">
    <property type="entry name" value="Cytochrome c-like domain"/>
    <property type="match status" value="1"/>
</dbReference>
<reference evidence="7 8" key="1">
    <citation type="journal article" date="2014" name="Genome Announc.">
        <title>Draft genome sequences of eight enterohepatic helicobacter species isolated from both laboratory and wild rodents.</title>
        <authorList>
            <person name="Sheh A."/>
            <person name="Shen Z."/>
            <person name="Fox J.G."/>
        </authorList>
    </citation>
    <scope>NUCLEOTIDE SEQUENCE [LARGE SCALE GENOMIC DNA]</scope>
    <source>
        <strain evidence="7 8">ATCC 49320</strain>
    </source>
</reference>
<dbReference type="RefSeq" id="WP_034579277.1">
    <property type="nucleotide sequence ID" value="NZ_JALFYA010000043.1"/>
</dbReference>
<evidence type="ECO:0000256" key="2">
    <source>
        <dbReference type="ARBA" id="ARBA00022723"/>
    </source>
</evidence>
<dbReference type="GO" id="GO:0046872">
    <property type="term" value="F:metal ion binding"/>
    <property type="evidence" value="ECO:0007669"/>
    <property type="project" value="UniProtKB-KW"/>
</dbReference>
<dbReference type="Pfam" id="PF00034">
    <property type="entry name" value="Cytochrom_C"/>
    <property type="match status" value="1"/>
</dbReference>